<dbReference type="EMBL" id="AVCH01000150">
    <property type="protein sequence ID" value="KFN48496.1"/>
    <property type="molecule type" value="Genomic_DNA"/>
</dbReference>
<evidence type="ECO:0000313" key="3">
    <source>
        <dbReference type="EMBL" id="KFN48496.1"/>
    </source>
</evidence>
<evidence type="ECO:0000313" key="4">
    <source>
        <dbReference type="Proteomes" id="UP000029392"/>
    </source>
</evidence>
<sequence length="559" mass="61427">MPADVPLGPALRQLRARGFSRVQISSKVHSFEGSLPCAKGKVPVLLNVRDWDFLTYPTVQLLERPAFLPKVLPHVSADGVLCLFAESSVVLDRFRPELAVAQCLDKATWLLDQMVESPAFYEAEFHGEFLVHWTNADTASGYGGLVGEHSKRASAMQWYDVGPVGEHRLFVSAQLDEVTRFCKAAGWPQPTKIPISGAMFTSDRYPACPAFGLPKTLSEAFAWLKAWDRRVYDDVQDHLLDRKLIKDGRRELLFGSPAGWFGIGFSLDPKVVGSFQRGRAYRHYLHAHAKDIAVERRSFQEAGSTHVHQRNLMRLDTKSLAGKKIALVGCGAIGGFLAAGLARLGAGTAGGVLRCYDGGQLEPDNLGRHWLGYESLFRNKAQAVAERAKAQFPFSRIEGVAQHLVPSVLPKADLIINATGEATFAEALNAHHVDGTRNTPALHLWVAGNGEAAQGLWVDASRGGCYRCLKLDAGEDFGKPRFPLLKVPPVRAFVGCHAFTPYSTTTPTVAAALACDFVMDWLDGEVSPRFRTRVHEHAQVFKVKNHDIERLKGCPACAR</sequence>
<reference evidence="3 4" key="1">
    <citation type="submission" date="2013-09" db="EMBL/GenBank/DDBJ databases">
        <title>Genome sequencing of Arenimonas malthae.</title>
        <authorList>
            <person name="Chen F."/>
            <person name="Wang G."/>
        </authorList>
    </citation>
    <scope>NUCLEOTIDE SEQUENCE [LARGE SCALE GENOMIC DNA]</scope>
    <source>
        <strain evidence="3 4">CC-JY-1</strain>
    </source>
</reference>
<name>A0A091B9W2_9GAMM</name>
<dbReference type="Pfam" id="PF00899">
    <property type="entry name" value="ThiF"/>
    <property type="match status" value="1"/>
</dbReference>
<dbReference type="RefSeq" id="WP_043802493.1">
    <property type="nucleotide sequence ID" value="NZ_AVCH01000150.1"/>
</dbReference>
<dbReference type="PATRIC" id="fig|1384054.3.peg.1254"/>
<evidence type="ECO:0000259" key="2">
    <source>
        <dbReference type="Pfam" id="PF14461"/>
    </source>
</evidence>
<dbReference type="GO" id="GO:0008641">
    <property type="term" value="F:ubiquitin-like modifier activating enzyme activity"/>
    <property type="evidence" value="ECO:0007669"/>
    <property type="project" value="InterPro"/>
</dbReference>
<dbReference type="eggNOG" id="COG0476">
    <property type="taxonomic scope" value="Bacteria"/>
</dbReference>
<dbReference type="SUPFAM" id="SSF69572">
    <property type="entry name" value="Activating enzymes of the ubiquitin-like proteins"/>
    <property type="match status" value="1"/>
</dbReference>
<evidence type="ECO:0000259" key="1">
    <source>
        <dbReference type="Pfam" id="PF00899"/>
    </source>
</evidence>
<accession>A0A091B9W2</accession>
<proteinExistence type="predicted"/>
<dbReference type="Gene3D" id="3.40.50.720">
    <property type="entry name" value="NAD(P)-binding Rossmann-like Domain"/>
    <property type="match status" value="1"/>
</dbReference>
<dbReference type="AlphaFoldDB" id="A0A091B9W2"/>
<dbReference type="Proteomes" id="UP000029392">
    <property type="component" value="Unassembled WGS sequence"/>
</dbReference>
<gene>
    <name evidence="3" type="ORF">N790_01370</name>
</gene>
<dbReference type="InterPro" id="IPR000594">
    <property type="entry name" value="ThiF_NAD_FAD-bd"/>
</dbReference>
<comment type="caution">
    <text evidence="3">The sequence shown here is derived from an EMBL/GenBank/DDBJ whole genome shotgun (WGS) entry which is preliminary data.</text>
</comment>
<feature type="domain" description="Prokaryotic E2 family B" evidence="2">
    <location>
        <begin position="25"/>
        <end position="136"/>
    </location>
</feature>
<dbReference type="InterPro" id="IPR035985">
    <property type="entry name" value="Ubiquitin-activating_enz"/>
</dbReference>
<protein>
    <submittedName>
        <fullName evidence="3">Uncharacterized protein</fullName>
    </submittedName>
</protein>
<dbReference type="InterPro" id="IPR032701">
    <property type="entry name" value="Prok-E2_B_dom"/>
</dbReference>
<keyword evidence="4" id="KW-1185">Reference proteome</keyword>
<dbReference type="STRING" id="1384054.N790_01370"/>
<dbReference type="OrthoDB" id="891532at2"/>
<dbReference type="Pfam" id="PF14461">
    <property type="entry name" value="Prok-E2_B"/>
    <property type="match status" value="1"/>
</dbReference>
<feature type="domain" description="THIF-type NAD/FAD binding fold" evidence="1">
    <location>
        <begin position="315"/>
        <end position="541"/>
    </location>
</feature>
<organism evidence="3 4">
    <name type="scientific">Arenimonas malthae CC-JY-1</name>
    <dbReference type="NCBI Taxonomy" id="1384054"/>
    <lineage>
        <taxon>Bacteria</taxon>
        <taxon>Pseudomonadati</taxon>
        <taxon>Pseudomonadota</taxon>
        <taxon>Gammaproteobacteria</taxon>
        <taxon>Lysobacterales</taxon>
        <taxon>Lysobacteraceae</taxon>
        <taxon>Arenimonas</taxon>
    </lineage>
</organism>